<evidence type="ECO:0000256" key="5">
    <source>
        <dbReference type="HAMAP-Rule" id="MF_00014"/>
    </source>
</evidence>
<evidence type="ECO:0000256" key="3">
    <source>
        <dbReference type="ARBA" id="ARBA00022552"/>
    </source>
</evidence>
<dbReference type="AlphaFoldDB" id="A0A4V2F828"/>
<dbReference type="Pfam" id="PF24986">
    <property type="entry name" value="PRC_RimM"/>
    <property type="match status" value="1"/>
</dbReference>
<evidence type="ECO:0000256" key="2">
    <source>
        <dbReference type="ARBA" id="ARBA00022517"/>
    </source>
</evidence>
<proteinExistence type="inferred from homology"/>
<evidence type="ECO:0000256" key="4">
    <source>
        <dbReference type="ARBA" id="ARBA00023186"/>
    </source>
</evidence>
<dbReference type="RefSeq" id="WP_130431935.1">
    <property type="nucleotide sequence ID" value="NZ_SGXF01000001.1"/>
</dbReference>
<comment type="domain">
    <text evidence="5">The PRC barrel domain binds ribosomal protein uS19.</text>
</comment>
<comment type="subcellular location">
    <subcellularLocation>
        <location evidence="5">Cytoplasm</location>
    </subcellularLocation>
</comment>
<keyword evidence="2 5" id="KW-0690">Ribosome biogenesis</keyword>
<dbReference type="PANTHER" id="PTHR33692">
    <property type="entry name" value="RIBOSOME MATURATION FACTOR RIMM"/>
    <property type="match status" value="1"/>
</dbReference>
<dbReference type="HAMAP" id="MF_00014">
    <property type="entry name" value="Ribosome_mat_RimM"/>
    <property type="match status" value="1"/>
</dbReference>
<comment type="function">
    <text evidence="5">An accessory protein needed during the final step in the assembly of 30S ribosomal subunit, possibly for assembly of the head region. Essential for efficient processing of 16S rRNA. May be needed both before and after RbfA during the maturation of 16S rRNA. It has affinity for free ribosomal 30S subunits but not for 70S ribosomes.</text>
</comment>
<comment type="similarity">
    <text evidence="5">Belongs to the RimM family.</text>
</comment>
<dbReference type="InterPro" id="IPR056792">
    <property type="entry name" value="PRC_RimM"/>
</dbReference>
<dbReference type="Pfam" id="PF01782">
    <property type="entry name" value="RimM"/>
    <property type="match status" value="1"/>
</dbReference>
<dbReference type="GO" id="GO:0006364">
    <property type="term" value="P:rRNA processing"/>
    <property type="evidence" value="ECO:0007669"/>
    <property type="project" value="UniProtKB-UniRule"/>
</dbReference>
<keyword evidence="9" id="KW-1185">Reference proteome</keyword>
<dbReference type="NCBIfam" id="TIGR02273">
    <property type="entry name" value="16S_RimM"/>
    <property type="match status" value="1"/>
</dbReference>
<protein>
    <recommendedName>
        <fullName evidence="5">Ribosome maturation factor RimM</fullName>
    </recommendedName>
</protein>
<keyword evidence="3 5" id="KW-0698">rRNA processing</keyword>
<evidence type="ECO:0000313" key="9">
    <source>
        <dbReference type="Proteomes" id="UP000292927"/>
    </source>
</evidence>
<dbReference type="GO" id="GO:0042274">
    <property type="term" value="P:ribosomal small subunit biogenesis"/>
    <property type="evidence" value="ECO:0007669"/>
    <property type="project" value="UniProtKB-UniRule"/>
</dbReference>
<dbReference type="GO" id="GO:0043022">
    <property type="term" value="F:ribosome binding"/>
    <property type="evidence" value="ECO:0007669"/>
    <property type="project" value="InterPro"/>
</dbReference>
<keyword evidence="4 5" id="KW-0143">Chaperone</keyword>
<gene>
    <name evidence="5" type="primary">rimM</name>
    <name evidence="8" type="ORF">EV209_0067</name>
</gene>
<reference evidence="8 9" key="1">
    <citation type="submission" date="2019-02" db="EMBL/GenBank/DDBJ databases">
        <title>Genomic Encyclopedia of Type Strains, Phase IV (KMG-IV): sequencing the most valuable type-strain genomes for metagenomic binning, comparative biology and taxonomic classification.</title>
        <authorList>
            <person name="Goeker M."/>
        </authorList>
    </citation>
    <scope>NUCLEOTIDE SEQUENCE [LARGE SCALE GENOMIC DNA]</scope>
    <source>
        <strain evidence="8 9">DSM 29486</strain>
    </source>
</reference>
<dbReference type="InterPro" id="IPR036976">
    <property type="entry name" value="RimM_N_sf"/>
</dbReference>
<dbReference type="OrthoDB" id="9810331at2"/>
<dbReference type="InterPro" id="IPR009000">
    <property type="entry name" value="Transl_B-barrel_sf"/>
</dbReference>
<sequence length="169" mass="19057">MVDMLRVGVITSTHGLNGEVKVFPTTDDPARFKKLKTVYLEKGKDRICHEVESVRFFKQMVIVKFKGLDKIEDVQQLRQVSVLVTRDQAVPLEEGEYFIADLLDLEVRTEEGEVLGRMKDVLQTGANDVYVVETENGGELLIPAIDECRRGVDLEAGVMVVHLLKGLRE</sequence>
<dbReference type="GO" id="GO:0005840">
    <property type="term" value="C:ribosome"/>
    <property type="evidence" value="ECO:0007669"/>
    <property type="project" value="InterPro"/>
</dbReference>
<dbReference type="EMBL" id="SGXF01000001">
    <property type="protein sequence ID" value="RZT01967.1"/>
    <property type="molecule type" value="Genomic_DNA"/>
</dbReference>
<feature type="domain" description="Ribosome maturation factor RimM PRC barrel" evidence="7">
    <location>
        <begin position="101"/>
        <end position="166"/>
    </location>
</feature>
<keyword evidence="1 5" id="KW-0963">Cytoplasm</keyword>
<comment type="subunit">
    <text evidence="5">Binds ribosomal protein uS19.</text>
</comment>
<accession>A0A4V2F828</accession>
<name>A0A4V2F828_9FIRM</name>
<evidence type="ECO:0000313" key="8">
    <source>
        <dbReference type="EMBL" id="RZT01967.1"/>
    </source>
</evidence>
<dbReference type="GO" id="GO:0005737">
    <property type="term" value="C:cytoplasm"/>
    <property type="evidence" value="ECO:0007669"/>
    <property type="project" value="UniProtKB-SubCell"/>
</dbReference>
<evidence type="ECO:0000256" key="1">
    <source>
        <dbReference type="ARBA" id="ARBA00022490"/>
    </source>
</evidence>
<dbReference type="SUPFAM" id="SSF50346">
    <property type="entry name" value="PRC-barrel domain"/>
    <property type="match status" value="1"/>
</dbReference>
<evidence type="ECO:0000259" key="7">
    <source>
        <dbReference type="Pfam" id="PF24986"/>
    </source>
</evidence>
<dbReference type="InterPro" id="IPR002676">
    <property type="entry name" value="RimM_N"/>
</dbReference>
<comment type="caution">
    <text evidence="8">The sequence shown here is derived from an EMBL/GenBank/DDBJ whole genome shotgun (WGS) entry which is preliminary data.</text>
</comment>
<dbReference type="PANTHER" id="PTHR33692:SF1">
    <property type="entry name" value="RIBOSOME MATURATION FACTOR RIMM"/>
    <property type="match status" value="1"/>
</dbReference>
<dbReference type="Proteomes" id="UP000292927">
    <property type="component" value="Unassembled WGS sequence"/>
</dbReference>
<organism evidence="8 9">
    <name type="scientific">Cuneatibacter caecimuris</name>
    <dbReference type="NCBI Taxonomy" id="1796618"/>
    <lineage>
        <taxon>Bacteria</taxon>
        <taxon>Bacillati</taxon>
        <taxon>Bacillota</taxon>
        <taxon>Clostridia</taxon>
        <taxon>Lachnospirales</taxon>
        <taxon>Lachnospiraceae</taxon>
        <taxon>Cuneatibacter</taxon>
    </lineage>
</organism>
<dbReference type="SUPFAM" id="SSF50447">
    <property type="entry name" value="Translation proteins"/>
    <property type="match status" value="1"/>
</dbReference>
<dbReference type="Gene3D" id="2.30.30.240">
    <property type="entry name" value="PRC-barrel domain"/>
    <property type="match status" value="1"/>
</dbReference>
<dbReference type="Gene3D" id="2.40.30.60">
    <property type="entry name" value="RimM"/>
    <property type="match status" value="1"/>
</dbReference>
<feature type="domain" description="RimM N-terminal" evidence="6">
    <location>
        <begin position="7"/>
        <end position="88"/>
    </location>
</feature>
<evidence type="ECO:0000259" key="6">
    <source>
        <dbReference type="Pfam" id="PF01782"/>
    </source>
</evidence>
<dbReference type="InterPro" id="IPR011033">
    <property type="entry name" value="PRC_barrel-like_sf"/>
</dbReference>
<dbReference type="InterPro" id="IPR011961">
    <property type="entry name" value="RimM"/>
</dbReference>